<dbReference type="Proteomes" id="UP000492821">
    <property type="component" value="Unassembled WGS sequence"/>
</dbReference>
<evidence type="ECO:0000313" key="1">
    <source>
        <dbReference type="Proteomes" id="UP000492821"/>
    </source>
</evidence>
<organism evidence="1 2">
    <name type="scientific">Panagrellus redivivus</name>
    <name type="common">Microworm</name>
    <dbReference type="NCBI Taxonomy" id="6233"/>
    <lineage>
        <taxon>Eukaryota</taxon>
        <taxon>Metazoa</taxon>
        <taxon>Ecdysozoa</taxon>
        <taxon>Nematoda</taxon>
        <taxon>Chromadorea</taxon>
        <taxon>Rhabditida</taxon>
        <taxon>Tylenchina</taxon>
        <taxon>Panagrolaimomorpha</taxon>
        <taxon>Panagrolaimoidea</taxon>
        <taxon>Panagrolaimidae</taxon>
        <taxon>Panagrellus</taxon>
    </lineage>
</organism>
<name>A0A7E4VHB1_PANRE</name>
<reference evidence="2" key="2">
    <citation type="submission" date="2020-10" db="UniProtKB">
        <authorList>
            <consortium name="WormBaseParasite"/>
        </authorList>
    </citation>
    <scope>IDENTIFICATION</scope>
</reference>
<reference evidence="1" key="1">
    <citation type="journal article" date="2013" name="Genetics">
        <title>The draft genome and transcriptome of Panagrellus redivivus are shaped by the harsh demands of a free-living lifestyle.</title>
        <authorList>
            <person name="Srinivasan J."/>
            <person name="Dillman A.R."/>
            <person name="Macchietto M.G."/>
            <person name="Heikkinen L."/>
            <person name="Lakso M."/>
            <person name="Fracchia K.M."/>
            <person name="Antoshechkin I."/>
            <person name="Mortazavi A."/>
            <person name="Wong G."/>
            <person name="Sternberg P.W."/>
        </authorList>
    </citation>
    <scope>NUCLEOTIDE SEQUENCE [LARGE SCALE GENOMIC DNA]</scope>
    <source>
        <strain evidence="1">MT8872</strain>
    </source>
</reference>
<keyword evidence="1" id="KW-1185">Reference proteome</keyword>
<evidence type="ECO:0000313" key="2">
    <source>
        <dbReference type="WBParaSite" id="Pan_g21128.t1"/>
    </source>
</evidence>
<dbReference type="AlphaFoldDB" id="A0A7E4VHB1"/>
<sequence length="110" mass="12395">MYCRTPPHFPPLREHCASMIKTTSNSCSFMNCNAGSIRPILLYLVVVVKIERGIVGSPGHMPSPTVRHEMQIGNSCSADFDVVIVKFTKTVFMKKQIHAVKDVRLRQLHN</sequence>
<dbReference type="WBParaSite" id="Pan_g21128.t1">
    <property type="protein sequence ID" value="Pan_g21128.t1"/>
    <property type="gene ID" value="Pan_g21128"/>
</dbReference>
<accession>A0A7E4VHB1</accession>
<protein>
    <submittedName>
        <fullName evidence="2">Secreted protein</fullName>
    </submittedName>
</protein>
<proteinExistence type="predicted"/>